<feature type="non-terminal residue" evidence="1">
    <location>
        <position position="1"/>
    </location>
</feature>
<gene>
    <name evidence="1" type="ordered locus">Os10g0154200</name>
</gene>
<organism evidence="1 2">
    <name type="scientific">Oryza sativa subsp. japonica</name>
    <name type="common">Rice</name>
    <dbReference type="NCBI Taxonomy" id="39947"/>
    <lineage>
        <taxon>Eukaryota</taxon>
        <taxon>Viridiplantae</taxon>
        <taxon>Streptophyta</taxon>
        <taxon>Embryophyta</taxon>
        <taxon>Tracheophyta</taxon>
        <taxon>Spermatophyta</taxon>
        <taxon>Magnoliopsida</taxon>
        <taxon>Liliopsida</taxon>
        <taxon>Poales</taxon>
        <taxon>Poaceae</taxon>
        <taxon>BOP clade</taxon>
        <taxon>Oryzoideae</taxon>
        <taxon>Oryzeae</taxon>
        <taxon>Oryzinae</taxon>
        <taxon>Oryza</taxon>
        <taxon>Oryza sativa</taxon>
    </lineage>
</organism>
<dbReference type="EMBL" id="AP008216">
    <property type="protein sequence ID" value="BAF26099.1"/>
    <property type="molecule type" value="Genomic_DNA"/>
</dbReference>
<reference evidence="2" key="2">
    <citation type="journal article" date="2008" name="Nucleic Acids Res.">
        <title>The rice annotation project database (RAP-DB): 2008 update.</title>
        <authorList>
            <consortium name="The rice annotation project (RAP)"/>
        </authorList>
    </citation>
    <scope>GENOME REANNOTATION</scope>
    <source>
        <strain evidence="2">cv. Nipponbare</strain>
    </source>
</reference>
<evidence type="ECO:0000313" key="2">
    <source>
        <dbReference type="Proteomes" id="UP000000763"/>
    </source>
</evidence>
<evidence type="ECO:0000313" key="1">
    <source>
        <dbReference type="EMBL" id="BAF26099.1"/>
    </source>
</evidence>
<dbReference type="AlphaFoldDB" id="A0A0P0XSJ8"/>
<reference evidence="1 2" key="1">
    <citation type="journal article" date="2005" name="Nature">
        <title>The map-based sequence of the rice genome.</title>
        <authorList>
            <consortium name="International rice genome sequencing project (IRGSP)"/>
            <person name="Matsumoto T."/>
            <person name="Wu J."/>
            <person name="Kanamori H."/>
            <person name="Katayose Y."/>
            <person name="Fujisawa M."/>
            <person name="Namiki N."/>
            <person name="Mizuno H."/>
            <person name="Yamamoto K."/>
            <person name="Antonio B.A."/>
            <person name="Baba T."/>
            <person name="Sakata K."/>
            <person name="Nagamura Y."/>
            <person name="Aoki H."/>
            <person name="Arikawa K."/>
            <person name="Arita K."/>
            <person name="Bito T."/>
            <person name="Chiden Y."/>
            <person name="Fujitsuka N."/>
            <person name="Fukunaka R."/>
            <person name="Hamada M."/>
            <person name="Harada C."/>
            <person name="Hayashi A."/>
            <person name="Hijishita S."/>
            <person name="Honda M."/>
            <person name="Hosokawa S."/>
            <person name="Ichikawa Y."/>
            <person name="Idonuma A."/>
            <person name="Iijima M."/>
            <person name="Ikeda M."/>
            <person name="Ikeno M."/>
            <person name="Ito K."/>
            <person name="Ito S."/>
            <person name="Ito T."/>
            <person name="Ito Y."/>
            <person name="Ito Y."/>
            <person name="Iwabuchi A."/>
            <person name="Kamiya K."/>
            <person name="Karasawa W."/>
            <person name="Kurita K."/>
            <person name="Katagiri S."/>
            <person name="Kikuta A."/>
            <person name="Kobayashi H."/>
            <person name="Kobayashi N."/>
            <person name="Machita K."/>
            <person name="Maehara T."/>
            <person name="Masukawa M."/>
            <person name="Mizubayashi T."/>
            <person name="Mukai Y."/>
            <person name="Nagasaki H."/>
            <person name="Nagata Y."/>
            <person name="Naito S."/>
            <person name="Nakashima M."/>
            <person name="Nakama Y."/>
            <person name="Nakamichi Y."/>
            <person name="Nakamura M."/>
            <person name="Meguro A."/>
            <person name="Negishi M."/>
            <person name="Ohta I."/>
            <person name="Ohta T."/>
            <person name="Okamoto M."/>
            <person name="Ono N."/>
            <person name="Saji S."/>
            <person name="Sakaguchi M."/>
            <person name="Sakai K."/>
            <person name="Shibata M."/>
            <person name="Shimokawa T."/>
            <person name="Song J."/>
            <person name="Takazaki Y."/>
            <person name="Terasawa K."/>
            <person name="Tsugane M."/>
            <person name="Tsuji K."/>
            <person name="Ueda S."/>
            <person name="Waki K."/>
            <person name="Yamagata H."/>
            <person name="Yamamoto M."/>
            <person name="Yamamoto S."/>
            <person name="Yamane H."/>
            <person name="Yoshiki S."/>
            <person name="Yoshihara R."/>
            <person name="Yukawa K."/>
            <person name="Zhong H."/>
            <person name="Yano M."/>
            <person name="Yuan Q."/>
            <person name="Ouyang S."/>
            <person name="Liu J."/>
            <person name="Jones K.M."/>
            <person name="Gansberger K."/>
            <person name="Moffat K."/>
            <person name="Hill J."/>
            <person name="Bera J."/>
            <person name="Fadrosh D."/>
            <person name="Jin S."/>
            <person name="Johri S."/>
            <person name="Kim M."/>
            <person name="Overton L."/>
            <person name="Reardon M."/>
            <person name="Tsitrin T."/>
            <person name="Vuong H."/>
            <person name="Weaver B."/>
            <person name="Ciecko A."/>
            <person name="Tallon L."/>
            <person name="Jackson J."/>
            <person name="Pai G."/>
            <person name="Aken S.V."/>
            <person name="Utterback T."/>
            <person name="Reidmuller S."/>
            <person name="Feldblyum T."/>
            <person name="Hsiao J."/>
            <person name="Zismann V."/>
            <person name="Iobst S."/>
            <person name="de Vazeille A.R."/>
            <person name="Buell C.R."/>
            <person name="Ying K."/>
            <person name="Li Y."/>
            <person name="Lu T."/>
            <person name="Huang Y."/>
            <person name="Zhao Q."/>
            <person name="Feng Q."/>
            <person name="Zhang L."/>
            <person name="Zhu J."/>
            <person name="Weng Q."/>
            <person name="Mu J."/>
            <person name="Lu Y."/>
            <person name="Fan D."/>
            <person name="Liu Y."/>
            <person name="Guan J."/>
            <person name="Zhang Y."/>
            <person name="Yu S."/>
            <person name="Liu X."/>
            <person name="Zhang Y."/>
            <person name="Hong G."/>
            <person name="Han B."/>
            <person name="Choisne N."/>
            <person name="Demange N."/>
            <person name="Orjeda G."/>
            <person name="Samain S."/>
            <person name="Cattolico L."/>
            <person name="Pelletier E."/>
            <person name="Couloux A."/>
            <person name="Segurens B."/>
            <person name="Wincker P."/>
            <person name="D'Hont A."/>
            <person name="Scarpelli C."/>
            <person name="Weissenbach J."/>
            <person name="Salanoubat M."/>
            <person name="Quetier F."/>
            <person name="Yu Y."/>
            <person name="Kim H.R."/>
            <person name="Rambo T."/>
            <person name="Currie J."/>
            <person name="Collura K."/>
            <person name="Luo M."/>
            <person name="Yang T."/>
            <person name="Ammiraju J.S.S."/>
            <person name="Engler F."/>
            <person name="Soderlund C."/>
            <person name="Wing R.A."/>
            <person name="Palmer L.E."/>
            <person name="de la Bastide M."/>
            <person name="Spiegel L."/>
            <person name="Nascimento L."/>
            <person name="Zutavern T."/>
            <person name="O'Shaughnessy A."/>
            <person name="Dike S."/>
            <person name="Dedhia N."/>
            <person name="Preston R."/>
            <person name="Balija V."/>
            <person name="McCombie W.R."/>
            <person name="Chow T."/>
            <person name="Chen H."/>
            <person name="Chung M."/>
            <person name="Chen C."/>
            <person name="Shaw J."/>
            <person name="Wu H."/>
            <person name="Hsiao K."/>
            <person name="Chao Y."/>
            <person name="Chu M."/>
            <person name="Cheng C."/>
            <person name="Hour A."/>
            <person name="Lee P."/>
            <person name="Lin S."/>
            <person name="Lin Y."/>
            <person name="Liou J."/>
            <person name="Liu S."/>
            <person name="Hsing Y."/>
            <person name="Raghuvanshi S."/>
            <person name="Mohanty A."/>
            <person name="Bharti A.K."/>
            <person name="Gaur A."/>
            <person name="Gupta V."/>
            <person name="Kumar D."/>
            <person name="Ravi V."/>
            <person name="Vij S."/>
            <person name="Kapur A."/>
            <person name="Khurana P."/>
            <person name="Khurana P."/>
            <person name="Khurana J.P."/>
            <person name="Tyagi A.K."/>
            <person name="Gaikwad K."/>
            <person name="Singh A."/>
            <person name="Dalal V."/>
            <person name="Srivastava S."/>
            <person name="Dixit A."/>
            <person name="Pal A.K."/>
            <person name="Ghazi I.A."/>
            <person name="Yadav M."/>
            <person name="Pandit A."/>
            <person name="Bhargava A."/>
            <person name="Sureshbabu K."/>
            <person name="Batra K."/>
            <person name="Sharma T.R."/>
            <person name="Mohapatra T."/>
            <person name="Singh N.K."/>
            <person name="Messing J."/>
            <person name="Nelson A.B."/>
            <person name="Fuks G."/>
            <person name="Kavchok S."/>
            <person name="Keizer G."/>
            <person name="Linton E."/>
            <person name="Llaca V."/>
            <person name="Song R."/>
            <person name="Tanyolac B."/>
            <person name="Young S."/>
            <person name="Ho-Il K."/>
            <person name="Hahn J.H."/>
            <person name="Sangsakoo G."/>
            <person name="Vanavichit A."/>
            <person name="de Mattos Luiz.A.T."/>
            <person name="Zimmer P.D."/>
            <person name="Malone G."/>
            <person name="Dellagostin O."/>
            <person name="de Oliveira A.C."/>
            <person name="Bevan M."/>
            <person name="Bancroft I."/>
            <person name="Minx P."/>
            <person name="Cordum H."/>
            <person name="Wilson R."/>
            <person name="Cheng Z."/>
            <person name="Jin W."/>
            <person name="Jiang J."/>
            <person name="Leong S.A."/>
            <person name="Iwama H."/>
            <person name="Gojobori T."/>
            <person name="Itoh T."/>
            <person name="Niimura Y."/>
            <person name="Fujii Y."/>
            <person name="Habara T."/>
            <person name="Sakai H."/>
            <person name="Sato Y."/>
            <person name="Wilson G."/>
            <person name="Kumar K."/>
            <person name="McCouch S."/>
            <person name="Juretic N."/>
            <person name="Hoen D."/>
            <person name="Wright S."/>
            <person name="Bruskiewich R."/>
            <person name="Bureau T."/>
            <person name="Miyao A."/>
            <person name="Hirochika H."/>
            <person name="Nishikawa T."/>
            <person name="Kadowaki K."/>
            <person name="Sugiura M."/>
            <person name="Burr B."/>
            <person name="Sasaki T."/>
        </authorList>
    </citation>
    <scope>NUCLEOTIDE SEQUENCE [LARGE SCALE GENOMIC DNA]</scope>
    <source>
        <strain evidence="2">cv. Nipponbare</strain>
    </source>
</reference>
<dbReference type="Gramene" id="Os10t0154200-01">
    <property type="protein sequence ID" value="Os10t0154200-01"/>
    <property type="gene ID" value="Os10g0154200"/>
</dbReference>
<sequence>ICPDSKIVVSFGYVRIDPGNAFRIVVKGAKYVADLEYEMLEMAEQRFDLWVDRCKGYSLANLRDDMASKIIWG</sequence>
<dbReference type="KEGG" id="dosa:Os10g0154200"/>
<accession>A0A0P0XSJ8</accession>
<proteinExistence type="predicted"/>
<protein>
    <submittedName>
        <fullName evidence="1">Os10g0154200 protein</fullName>
    </submittedName>
</protein>
<name>A0A0P0XSJ8_ORYSJ</name>
<dbReference type="Proteomes" id="UP000000763">
    <property type="component" value="Chromosome 10"/>
</dbReference>